<feature type="signal peptide" evidence="1">
    <location>
        <begin position="1"/>
        <end position="47"/>
    </location>
</feature>
<evidence type="ECO:0000256" key="1">
    <source>
        <dbReference type="SAM" id="SignalP"/>
    </source>
</evidence>
<dbReference type="AlphaFoldDB" id="A0A6S7BPA6"/>
<keyword evidence="3" id="KW-1185">Reference proteome</keyword>
<dbReference type="Gene3D" id="2.60.40.2500">
    <property type="match status" value="1"/>
</dbReference>
<dbReference type="CDD" id="cd06911">
    <property type="entry name" value="VirB9_CagX_TrbG"/>
    <property type="match status" value="1"/>
</dbReference>
<organism evidence="2 3">
    <name type="scientific">Paraburkholderia ultramafica</name>
    <dbReference type="NCBI Taxonomy" id="1544867"/>
    <lineage>
        <taxon>Bacteria</taxon>
        <taxon>Pseudomonadati</taxon>
        <taxon>Pseudomonadota</taxon>
        <taxon>Betaproteobacteria</taxon>
        <taxon>Burkholderiales</taxon>
        <taxon>Burkholderiaceae</taxon>
        <taxon>Paraburkholderia</taxon>
    </lineage>
</organism>
<dbReference type="EMBL" id="CADIKK010000054">
    <property type="protein sequence ID" value="CAB3808012.1"/>
    <property type="molecule type" value="Genomic_DNA"/>
</dbReference>
<protein>
    <submittedName>
        <fullName evidence="2">Uncharacterized protein</fullName>
    </submittedName>
</protein>
<accession>A0A6S7BPA6</accession>
<dbReference type="InterPro" id="IPR033645">
    <property type="entry name" value="VirB9/CagX/TrbG_C"/>
</dbReference>
<evidence type="ECO:0000313" key="2">
    <source>
        <dbReference type="EMBL" id="CAB3808012.1"/>
    </source>
</evidence>
<reference evidence="2 3" key="1">
    <citation type="submission" date="2020-04" db="EMBL/GenBank/DDBJ databases">
        <authorList>
            <person name="De Canck E."/>
        </authorList>
    </citation>
    <scope>NUCLEOTIDE SEQUENCE [LARGE SCALE GENOMIC DNA]</scope>
    <source>
        <strain evidence="2 3">LMG 28614</strain>
    </source>
</reference>
<gene>
    <name evidence="2" type="ORF">LMG28614_06719</name>
</gene>
<dbReference type="Proteomes" id="UP000494365">
    <property type="component" value="Unassembled WGS sequence"/>
</dbReference>
<evidence type="ECO:0000313" key="3">
    <source>
        <dbReference type="Proteomes" id="UP000494365"/>
    </source>
</evidence>
<proteinExistence type="predicted"/>
<feature type="chain" id="PRO_5028953701" evidence="1">
    <location>
        <begin position="48"/>
        <end position="157"/>
    </location>
</feature>
<name>A0A6S7BPA6_9BURK</name>
<sequence length="157" mass="16586">MWRASAPYRPVAGFRLKRNHLMKKNCTRSAFLIALSGFAVGSSAAYAATLAGGYVVAGATELRPLAVAEINGQTHLQFPAKRATDLPVPFALGDDGHLSLVNFKESDANGSTEYVLDGPVTALVLKHGEREAIVQRGDKCSLNGVKITGSAKVTCAE</sequence>
<keyword evidence="1" id="KW-0732">Signal</keyword>
<dbReference type="InterPro" id="IPR038161">
    <property type="entry name" value="VirB9/CagX/TrbG_C_sf"/>
</dbReference>